<dbReference type="Pfam" id="PF04034">
    <property type="entry name" value="Ribo_biogen_C"/>
    <property type="match status" value="1"/>
</dbReference>
<evidence type="ECO:0008006" key="11">
    <source>
        <dbReference type="Google" id="ProtNLM"/>
    </source>
</evidence>
<dbReference type="GO" id="GO:0030490">
    <property type="term" value="P:maturation of SSU-rRNA"/>
    <property type="evidence" value="ECO:0007669"/>
    <property type="project" value="TreeGrafter"/>
</dbReference>
<keyword evidence="5" id="KW-0949">S-adenosyl-L-methionine</keyword>
<dbReference type="GO" id="GO:0106388">
    <property type="term" value="F:rRNA small subunit aminocarboxypropyltransferase activity"/>
    <property type="evidence" value="ECO:0007669"/>
    <property type="project" value="InterPro"/>
</dbReference>
<evidence type="ECO:0000256" key="1">
    <source>
        <dbReference type="ARBA" id="ARBA00022490"/>
    </source>
</evidence>
<evidence type="ECO:0000256" key="2">
    <source>
        <dbReference type="ARBA" id="ARBA00022517"/>
    </source>
</evidence>
<feature type="compositionally biased region" description="Acidic residues" evidence="6">
    <location>
        <begin position="271"/>
        <end position="282"/>
    </location>
</feature>
<feature type="non-terminal residue" evidence="9">
    <location>
        <position position="282"/>
    </location>
</feature>
<evidence type="ECO:0000313" key="9">
    <source>
        <dbReference type="EMBL" id="KAF9409490.1"/>
    </source>
</evidence>
<keyword evidence="4" id="KW-0808">Transferase</keyword>
<dbReference type="NCBIfam" id="NF002621">
    <property type="entry name" value="PRK02287.1"/>
    <property type="match status" value="1"/>
</dbReference>
<keyword evidence="2" id="KW-0690">Ribosome biogenesis</keyword>
<dbReference type="PANTHER" id="PTHR20426:SF0">
    <property type="entry name" value="18S RRNA AMINOCARBOXYPROPYLTRANSFERASE"/>
    <property type="match status" value="1"/>
</dbReference>
<evidence type="ECO:0000313" key="10">
    <source>
        <dbReference type="Proteomes" id="UP000648187"/>
    </source>
</evidence>
<feature type="domain" description="16S/18S rRNA aminocarboxypropyltransferase Tsr3 C-terminal" evidence="7">
    <location>
        <begin position="127"/>
        <end position="253"/>
    </location>
</feature>
<organism evidence="9 10">
    <name type="scientific">Spodoptera exigua</name>
    <name type="common">Beet armyworm</name>
    <name type="synonym">Noctua fulgens</name>
    <dbReference type="NCBI Taxonomy" id="7107"/>
    <lineage>
        <taxon>Eukaryota</taxon>
        <taxon>Metazoa</taxon>
        <taxon>Ecdysozoa</taxon>
        <taxon>Arthropoda</taxon>
        <taxon>Hexapoda</taxon>
        <taxon>Insecta</taxon>
        <taxon>Pterygota</taxon>
        <taxon>Neoptera</taxon>
        <taxon>Endopterygota</taxon>
        <taxon>Lepidoptera</taxon>
        <taxon>Glossata</taxon>
        <taxon>Ditrysia</taxon>
        <taxon>Noctuoidea</taxon>
        <taxon>Noctuidae</taxon>
        <taxon>Amphipyrinae</taxon>
        <taxon>Spodoptera</taxon>
    </lineage>
</organism>
<sequence>IKHNGIPIEHSLIAYLLKYANLWLVKEILFTINKMAPGKKKVHGKRSNHHVKREYAERLNDLRLESSGDSSSDGSSDGSNNGEGVAPTFPVSMWDLNHCDPKKCSGRKLARHNLIKNLKLGQQFRGLVLSPVGKQCVSPNDKEIIEKFGLAVIDCSWAKIDETPFDRMKSPNPRLLPFLVAANPINYGKPYQLSCVEALAAAMVITGHRKEAQFYLSKFSWGHSFLELNSEALELYAACNDSKSVLEAQNTYLENVKNEKDDREMWPPTESETETESEDDKS</sequence>
<comment type="caution">
    <text evidence="9">The sequence shown here is derived from an EMBL/GenBank/DDBJ whole genome shotgun (WGS) entry which is preliminary data.</text>
</comment>
<proteinExistence type="inferred from homology"/>
<feature type="domain" description="RNase L inhibitor RLI-like possible metal-binding" evidence="8">
    <location>
        <begin position="90"/>
        <end position="122"/>
    </location>
</feature>
<evidence type="ECO:0000256" key="6">
    <source>
        <dbReference type="SAM" id="MobiDB-lite"/>
    </source>
</evidence>
<dbReference type="Pfam" id="PF04068">
    <property type="entry name" value="Fer4_RLI"/>
    <property type="match status" value="1"/>
</dbReference>
<dbReference type="InterPro" id="IPR007209">
    <property type="entry name" value="RNaseL-inhib-like_metal-bd_dom"/>
</dbReference>
<feature type="region of interest" description="Disordered" evidence="6">
    <location>
        <begin position="254"/>
        <end position="282"/>
    </location>
</feature>
<accession>A0A835G5S4</accession>
<reference evidence="9" key="1">
    <citation type="submission" date="2020-08" db="EMBL/GenBank/DDBJ databases">
        <title>Spodoptera exigua strain:BAW_Kor-Di-RS1 Genome sequencing and assembly.</title>
        <authorList>
            <person name="Kim J."/>
            <person name="Nam H.Y."/>
            <person name="Kwon M."/>
            <person name="Choi J.H."/>
            <person name="Cho S.R."/>
            <person name="Kim G.-H."/>
        </authorList>
    </citation>
    <scope>NUCLEOTIDE SEQUENCE</scope>
    <source>
        <strain evidence="9">BAW_Kor-Di-RS1</strain>
        <tissue evidence="9">Whole-body</tissue>
    </source>
</reference>
<keyword evidence="3" id="KW-0698">rRNA processing</keyword>
<dbReference type="HAMAP" id="MF_01116">
    <property type="entry name" value="TSR3"/>
    <property type="match status" value="1"/>
</dbReference>
<protein>
    <recommendedName>
        <fullName evidence="11">18S rRNA aminocarboxypropyltransferase</fullName>
    </recommendedName>
</protein>
<name>A0A835G5S4_SPOEX</name>
<evidence type="ECO:0000256" key="3">
    <source>
        <dbReference type="ARBA" id="ARBA00022552"/>
    </source>
</evidence>
<feature type="compositionally biased region" description="Basic and acidic residues" evidence="6">
    <location>
        <begin position="256"/>
        <end position="265"/>
    </location>
</feature>
<evidence type="ECO:0000256" key="4">
    <source>
        <dbReference type="ARBA" id="ARBA00022679"/>
    </source>
</evidence>
<evidence type="ECO:0000259" key="8">
    <source>
        <dbReference type="Pfam" id="PF04068"/>
    </source>
</evidence>
<dbReference type="AlphaFoldDB" id="A0A835G5S4"/>
<dbReference type="Proteomes" id="UP000648187">
    <property type="component" value="Unassembled WGS sequence"/>
</dbReference>
<dbReference type="EMBL" id="JACKWZ010000315">
    <property type="protein sequence ID" value="KAF9409490.1"/>
    <property type="molecule type" value="Genomic_DNA"/>
</dbReference>
<dbReference type="InterPro" id="IPR022968">
    <property type="entry name" value="Tsr3-like"/>
</dbReference>
<keyword evidence="10" id="KW-1185">Reference proteome</keyword>
<keyword evidence="1" id="KW-0963">Cytoplasm</keyword>
<dbReference type="InterPro" id="IPR007177">
    <property type="entry name" value="Tsr3_C"/>
</dbReference>
<gene>
    <name evidence="9" type="ORF">HW555_011165</name>
</gene>
<dbReference type="PANTHER" id="PTHR20426">
    <property type="entry name" value="RIBOSOME BIOGENESIS PROTEIN TSR3 HOMOLOG"/>
    <property type="match status" value="1"/>
</dbReference>
<evidence type="ECO:0000256" key="5">
    <source>
        <dbReference type="ARBA" id="ARBA00022691"/>
    </source>
</evidence>
<evidence type="ECO:0000259" key="7">
    <source>
        <dbReference type="Pfam" id="PF04034"/>
    </source>
</evidence>